<name>A0A1G9ZDI6_9SPHI</name>
<protein>
    <submittedName>
        <fullName evidence="1">Uncharacterized protein</fullName>
    </submittedName>
</protein>
<keyword evidence="2" id="KW-1185">Reference proteome</keyword>
<dbReference type="Proteomes" id="UP000199226">
    <property type="component" value="Unassembled WGS sequence"/>
</dbReference>
<dbReference type="Pfam" id="PF19781">
    <property type="entry name" value="DUF6266"/>
    <property type="match status" value="1"/>
</dbReference>
<proteinExistence type="predicted"/>
<dbReference type="InterPro" id="IPR046233">
    <property type="entry name" value="DUF6266"/>
</dbReference>
<dbReference type="OrthoDB" id="665435at2"/>
<dbReference type="RefSeq" id="WP_090707342.1">
    <property type="nucleotide sequence ID" value="NZ_FNHH01000075.1"/>
</dbReference>
<organism evidence="1 2">
    <name type="scientific">Daejeonella rubra</name>
    <dbReference type="NCBI Taxonomy" id="990371"/>
    <lineage>
        <taxon>Bacteria</taxon>
        <taxon>Pseudomonadati</taxon>
        <taxon>Bacteroidota</taxon>
        <taxon>Sphingobacteriia</taxon>
        <taxon>Sphingobacteriales</taxon>
        <taxon>Sphingobacteriaceae</taxon>
        <taxon>Daejeonella</taxon>
    </lineage>
</organism>
<evidence type="ECO:0000313" key="2">
    <source>
        <dbReference type="Proteomes" id="UP000199226"/>
    </source>
</evidence>
<dbReference type="AlphaFoldDB" id="A0A1G9ZDI6"/>
<dbReference type="EMBL" id="FNHH01000075">
    <property type="protein sequence ID" value="SDN19389.1"/>
    <property type="molecule type" value="Genomic_DNA"/>
</dbReference>
<dbReference type="STRING" id="990371.SAMN05421813_1751"/>
<gene>
    <name evidence="1" type="ORF">SAMN05421813_1751</name>
</gene>
<accession>A0A1G9ZDI6</accession>
<sequence>MGTIRNGGNGAFSGKAGSFIGSSWRDINYMRGIPKISKKPKTLKQLEQQAKFAAAVKFIQPVKDLLNVGFGGQKPGKASGYNLALKHVLENAISGTYPDLSIDYTKAQFAKGSLAAPLGSAVLAEAGEFLLSWSPDLNPFNAFIDDEATVLIYDPVSNIYMSGPIGILRVDGEMTISIPSAYLGNTVHVYMFFMSRQGKLSNSAYVGESVVV</sequence>
<reference evidence="2" key="1">
    <citation type="submission" date="2016-10" db="EMBL/GenBank/DDBJ databases">
        <authorList>
            <person name="Varghese N."/>
            <person name="Submissions S."/>
        </authorList>
    </citation>
    <scope>NUCLEOTIDE SEQUENCE [LARGE SCALE GENOMIC DNA]</scope>
    <source>
        <strain evidence="2">DSM 24536</strain>
    </source>
</reference>
<evidence type="ECO:0000313" key="1">
    <source>
        <dbReference type="EMBL" id="SDN19389.1"/>
    </source>
</evidence>